<dbReference type="InterPro" id="IPR004176">
    <property type="entry name" value="Clp_R_N"/>
</dbReference>
<name>A0A2I0I891_PUNGR</name>
<accession>A0A2I0I891</accession>
<keyword evidence="4" id="KW-1185">Reference proteome</keyword>
<evidence type="ECO:0000313" key="4">
    <source>
        <dbReference type="Proteomes" id="UP000233551"/>
    </source>
</evidence>
<evidence type="ECO:0000259" key="2">
    <source>
        <dbReference type="PROSITE" id="PS51903"/>
    </source>
</evidence>
<organism evidence="3 4">
    <name type="scientific">Punica granatum</name>
    <name type="common">Pomegranate</name>
    <dbReference type="NCBI Taxonomy" id="22663"/>
    <lineage>
        <taxon>Eukaryota</taxon>
        <taxon>Viridiplantae</taxon>
        <taxon>Streptophyta</taxon>
        <taxon>Embryophyta</taxon>
        <taxon>Tracheophyta</taxon>
        <taxon>Spermatophyta</taxon>
        <taxon>Magnoliopsida</taxon>
        <taxon>eudicotyledons</taxon>
        <taxon>Gunneridae</taxon>
        <taxon>Pentapetalae</taxon>
        <taxon>rosids</taxon>
        <taxon>malvids</taxon>
        <taxon>Myrtales</taxon>
        <taxon>Lythraceae</taxon>
        <taxon>Punica</taxon>
    </lineage>
</organism>
<dbReference type="SUPFAM" id="SSF81923">
    <property type="entry name" value="Double Clp-N motif"/>
    <property type="match status" value="1"/>
</dbReference>
<evidence type="ECO:0000313" key="3">
    <source>
        <dbReference type="EMBL" id="PKI40218.1"/>
    </source>
</evidence>
<dbReference type="Pfam" id="PF02861">
    <property type="entry name" value="Clp_N"/>
    <property type="match status" value="1"/>
</dbReference>
<dbReference type="PANTHER" id="PTHR47016">
    <property type="entry name" value="ATP-DEPENDENT CLP PROTEASE ATP-BINDING SUBUNIT CLPT1, CHLOROPLASTIC"/>
    <property type="match status" value="1"/>
</dbReference>
<protein>
    <recommendedName>
        <fullName evidence="2">Clp R domain-containing protein</fullName>
    </recommendedName>
</protein>
<dbReference type="EMBL" id="PGOL01003645">
    <property type="protein sequence ID" value="PKI40218.1"/>
    <property type="molecule type" value="Genomic_DNA"/>
</dbReference>
<evidence type="ECO:0000256" key="1">
    <source>
        <dbReference type="PROSITE-ProRule" id="PRU01251"/>
    </source>
</evidence>
<dbReference type="PANTHER" id="PTHR47016:SF5">
    <property type="entry name" value="CLP DOMAIN SUPERFAMILY PROTEIN"/>
    <property type="match status" value="1"/>
</dbReference>
<dbReference type="InterPro" id="IPR036628">
    <property type="entry name" value="Clp_N_dom_sf"/>
</dbReference>
<dbReference type="Gene3D" id="1.10.1780.10">
    <property type="entry name" value="Clp, N-terminal domain"/>
    <property type="match status" value="1"/>
</dbReference>
<dbReference type="AlphaFoldDB" id="A0A2I0I891"/>
<feature type="domain" description="Clp R" evidence="2">
    <location>
        <begin position="17"/>
        <end position="150"/>
    </location>
</feature>
<dbReference type="PROSITE" id="PS51903">
    <property type="entry name" value="CLP_R"/>
    <property type="match status" value="1"/>
</dbReference>
<dbReference type="STRING" id="22663.A0A2I0I891"/>
<dbReference type="Proteomes" id="UP000233551">
    <property type="component" value="Unassembled WGS sequence"/>
</dbReference>
<gene>
    <name evidence="3" type="ORF">CRG98_039411</name>
</gene>
<proteinExistence type="predicted"/>
<comment type="caution">
    <text evidence="3">The sequence shown here is derived from an EMBL/GenBank/DDBJ whole genome shotgun (WGS) entry which is preliminary data.</text>
</comment>
<dbReference type="InterPro" id="IPR044217">
    <property type="entry name" value="CLPT1/2"/>
</dbReference>
<reference evidence="3 4" key="1">
    <citation type="submission" date="2017-11" db="EMBL/GenBank/DDBJ databases">
        <title>De-novo sequencing of pomegranate (Punica granatum L.) genome.</title>
        <authorList>
            <person name="Akparov Z."/>
            <person name="Amiraslanov A."/>
            <person name="Hajiyeva S."/>
            <person name="Abbasov M."/>
            <person name="Kaur K."/>
            <person name="Hamwieh A."/>
            <person name="Solovyev V."/>
            <person name="Salamov A."/>
            <person name="Braich B."/>
            <person name="Kosarev P."/>
            <person name="Mahmoud A."/>
            <person name="Hajiyev E."/>
            <person name="Babayeva S."/>
            <person name="Izzatullayeva V."/>
            <person name="Mammadov A."/>
            <person name="Mammadov A."/>
            <person name="Sharifova S."/>
            <person name="Ojaghi J."/>
            <person name="Eynullazada K."/>
            <person name="Bayramov B."/>
            <person name="Abdulazimova A."/>
            <person name="Shahmuradov I."/>
        </authorList>
    </citation>
    <scope>NUCLEOTIDE SEQUENCE [LARGE SCALE GENOMIC DNA]</scope>
    <source>
        <strain evidence="4">cv. AG2017</strain>
        <tissue evidence="3">Leaf</tissue>
    </source>
</reference>
<keyword evidence="1" id="KW-0677">Repeat</keyword>
<sequence length="150" mass="15679">MAGVLARASRCVARAMFEGFTERAINAVMLAQEEARRLGHNFAGTEHILLGLIKEGTGVATRVLKSMGINLKDARVEVIRMVGESTEAVGAGVGGGSSGNKMPTPEAAVNLVWEMVAHISPTLAQVGEIRAVVLRPPATTPLPSSSSFLS</sequence>